<proteinExistence type="predicted"/>
<dbReference type="AlphaFoldDB" id="A0A5B8XTC1"/>
<evidence type="ECO:0000256" key="1">
    <source>
        <dbReference type="SAM" id="SignalP"/>
    </source>
</evidence>
<dbReference type="OrthoDB" id="5526085at2"/>
<keyword evidence="1" id="KW-0732">Signal</keyword>
<feature type="signal peptide" evidence="1">
    <location>
        <begin position="1"/>
        <end position="23"/>
    </location>
</feature>
<protein>
    <submittedName>
        <fullName evidence="2">Uncharacterized protein</fullName>
    </submittedName>
</protein>
<organism evidence="2 3">
    <name type="scientific">Microvenator marinus</name>
    <dbReference type="NCBI Taxonomy" id="2600177"/>
    <lineage>
        <taxon>Bacteria</taxon>
        <taxon>Deltaproteobacteria</taxon>
        <taxon>Bradymonadales</taxon>
        <taxon>Microvenatoraceae</taxon>
        <taxon>Microvenator</taxon>
    </lineage>
</organism>
<dbReference type="KEGG" id="bbae:FRD01_12980"/>
<accession>A0A5B8XTC1</accession>
<keyword evidence="3" id="KW-1185">Reference proteome</keyword>
<dbReference type="EMBL" id="CP042467">
    <property type="protein sequence ID" value="QED28128.1"/>
    <property type="molecule type" value="Genomic_DNA"/>
</dbReference>
<dbReference type="Proteomes" id="UP000321595">
    <property type="component" value="Chromosome"/>
</dbReference>
<dbReference type="PROSITE" id="PS51257">
    <property type="entry name" value="PROKAR_LIPOPROTEIN"/>
    <property type="match status" value="1"/>
</dbReference>
<gene>
    <name evidence="2" type="ORF">FRD01_12980</name>
</gene>
<evidence type="ECO:0000313" key="3">
    <source>
        <dbReference type="Proteomes" id="UP000321595"/>
    </source>
</evidence>
<reference evidence="2 3" key="1">
    <citation type="submission" date="2019-08" db="EMBL/GenBank/DDBJ databases">
        <authorList>
            <person name="Liang Q."/>
        </authorList>
    </citation>
    <scope>NUCLEOTIDE SEQUENCE [LARGE SCALE GENOMIC DNA]</scope>
    <source>
        <strain evidence="2 3">V1718</strain>
    </source>
</reference>
<sequence>MKRTLIFVISFGLLAGFATVGCAKNSAEKPAQEAASKDKAEVKAVAAKDTVEVKKDGTKFDPKVEKSQIPDGAWYCDMGDVHYARMDKGDGKCELCGMMLTQKGEGKAEHDHDGHHH</sequence>
<dbReference type="RefSeq" id="WP_146960276.1">
    <property type="nucleotide sequence ID" value="NZ_CP042467.1"/>
</dbReference>
<name>A0A5B8XTC1_9DELT</name>
<feature type="chain" id="PRO_5023038155" evidence="1">
    <location>
        <begin position="24"/>
        <end position="117"/>
    </location>
</feature>
<evidence type="ECO:0000313" key="2">
    <source>
        <dbReference type="EMBL" id="QED28128.1"/>
    </source>
</evidence>